<feature type="compositionally biased region" description="Low complexity" evidence="2">
    <location>
        <begin position="635"/>
        <end position="658"/>
    </location>
</feature>
<feature type="compositionally biased region" description="Pro residues" evidence="2">
    <location>
        <begin position="550"/>
        <end position="568"/>
    </location>
</feature>
<accession>A0A8H7J5S9</accession>
<dbReference type="SUPFAM" id="SSF51679">
    <property type="entry name" value="Bacterial luciferase-like"/>
    <property type="match status" value="1"/>
</dbReference>
<organism evidence="4 5">
    <name type="scientific">Ascochyta lentis</name>
    <dbReference type="NCBI Taxonomy" id="205686"/>
    <lineage>
        <taxon>Eukaryota</taxon>
        <taxon>Fungi</taxon>
        <taxon>Dikarya</taxon>
        <taxon>Ascomycota</taxon>
        <taxon>Pezizomycotina</taxon>
        <taxon>Dothideomycetes</taxon>
        <taxon>Pleosporomycetidae</taxon>
        <taxon>Pleosporales</taxon>
        <taxon>Pleosporineae</taxon>
        <taxon>Didymellaceae</taxon>
        <taxon>Ascochyta</taxon>
    </lineage>
</organism>
<feature type="region of interest" description="Disordered" evidence="2">
    <location>
        <begin position="519"/>
        <end position="683"/>
    </location>
</feature>
<sequence>MSEPKISNGATKKQLLLNAFAINAPAHLSPGLWRHPRNATAGFNKLKYWVELAQLLDKAGFHALFIADVLGPYDVYRSSVDPVLASGAQFPIHDPLYLVPTLASATENLTFGVTASTTYDAPYAHARRFSTVDHLTEGRVAWNIVTSYLDSAARNFGLDTQIPHDERYEIAEEYMEAVYKLWEGSWRDDAAVRDQETGNFALTGRVRQIHHKGKYFSIPGPHICEPSPQRTPFLFQAGTSKAGREFGAKHAEAIFVGGQTPEKVRSSVDALRELAKKKFGRDPNHLKIIAGITIIVDETDEKAFAKRDNLLSYGDKEGALALFGGWTGYDLSTYTDDEDFRFVKAPAIQSIVNGWATTVPGTDNAPWTKARIAEYLILGGMNAKVVGSPTTVVDELERWVQVADLDGFNLSHVVSPGSFEDIIEWVLPELRRRGLFREDVEKKGATAREAFLGQRWLLDDHPGRKYRWEAYCNFAQDINMFVSVKERARQIANGQFSAAPTNAPVASLIDLAPEPKPATVATAKKSASKEASAKVPASPSKNKPSKTAPPKEPTPKAAPPKATPPPTTVPKTAPPKTASPPEASTPKKQSSKSKLIKEPSSKPSSPKIGSSKPTSSSKATSQAKAPSTPKPASPPKATTTTAAAAAKPPSSKPSTTPSKPKRSKSPPKRVDSPIDDSPDPLSTLRSACLKQVSGVTGLGGRRLAIVVKQRSSGAWYAALKDATSDKYLKMWTNRDKTFETPEQALEAYLAFATKMRNDMRWFPVGPRASSPKAKGK</sequence>
<keyword evidence="5" id="KW-1185">Reference proteome</keyword>
<dbReference type="PANTHER" id="PTHR30011">
    <property type="entry name" value="ALKANESULFONATE MONOOXYGENASE-RELATED"/>
    <property type="match status" value="1"/>
</dbReference>
<gene>
    <name evidence="4" type="ORF">EKO04_006244</name>
</gene>
<protein>
    <recommendedName>
        <fullName evidence="3">Luciferase-like domain-containing protein</fullName>
    </recommendedName>
</protein>
<dbReference type="InterPro" id="IPR011251">
    <property type="entry name" value="Luciferase-like_dom"/>
</dbReference>
<proteinExistence type="inferred from homology"/>
<dbReference type="OrthoDB" id="5561043at2759"/>
<dbReference type="GO" id="GO:0016705">
    <property type="term" value="F:oxidoreductase activity, acting on paired donors, with incorporation or reduction of molecular oxygen"/>
    <property type="evidence" value="ECO:0007669"/>
    <property type="project" value="InterPro"/>
</dbReference>
<dbReference type="InterPro" id="IPR016215">
    <property type="entry name" value="NTA_MOA"/>
</dbReference>
<dbReference type="NCBIfam" id="TIGR03860">
    <property type="entry name" value="FMN_nitrolo"/>
    <property type="match status" value="1"/>
</dbReference>
<dbReference type="InterPro" id="IPR051260">
    <property type="entry name" value="Diverse_substr_monoxygenases"/>
</dbReference>
<dbReference type="GO" id="GO:0004497">
    <property type="term" value="F:monooxygenase activity"/>
    <property type="evidence" value="ECO:0007669"/>
    <property type="project" value="InterPro"/>
</dbReference>
<evidence type="ECO:0000256" key="2">
    <source>
        <dbReference type="SAM" id="MobiDB-lite"/>
    </source>
</evidence>
<dbReference type="EMBL" id="RZGK01000010">
    <property type="protein sequence ID" value="KAF9696176.1"/>
    <property type="molecule type" value="Genomic_DNA"/>
</dbReference>
<feature type="compositionally biased region" description="Low complexity" evidence="2">
    <location>
        <begin position="601"/>
        <end position="627"/>
    </location>
</feature>
<evidence type="ECO:0000256" key="1">
    <source>
        <dbReference type="ARBA" id="ARBA00033748"/>
    </source>
</evidence>
<reference evidence="4" key="2">
    <citation type="submission" date="2020-09" db="EMBL/GenBank/DDBJ databases">
        <title>Reference genome assembly for Australian Ascochyta lentis isolate Al4.</title>
        <authorList>
            <person name="Lee R.C."/>
            <person name="Farfan-Caceres L.M."/>
            <person name="Debler J.W."/>
            <person name="Williams A.H."/>
            <person name="Henares B.M."/>
        </authorList>
    </citation>
    <scope>NUCLEOTIDE SEQUENCE</scope>
    <source>
        <strain evidence="4">Al4</strain>
    </source>
</reference>
<feature type="compositionally biased region" description="Low complexity" evidence="2">
    <location>
        <begin position="533"/>
        <end position="548"/>
    </location>
</feature>
<dbReference type="Proteomes" id="UP000651452">
    <property type="component" value="Unassembled WGS sequence"/>
</dbReference>
<evidence type="ECO:0000259" key="3">
    <source>
        <dbReference type="Pfam" id="PF00296"/>
    </source>
</evidence>
<evidence type="ECO:0000313" key="5">
    <source>
        <dbReference type="Proteomes" id="UP000651452"/>
    </source>
</evidence>
<comment type="similarity">
    <text evidence="1">Belongs to the NtaA/SnaA/DszA monooxygenase family.</text>
</comment>
<dbReference type="Gene3D" id="3.20.20.30">
    <property type="entry name" value="Luciferase-like domain"/>
    <property type="match status" value="1"/>
</dbReference>
<dbReference type="InterPro" id="IPR036661">
    <property type="entry name" value="Luciferase-like_sf"/>
</dbReference>
<feature type="compositionally biased region" description="Low complexity" evidence="2">
    <location>
        <begin position="569"/>
        <end position="586"/>
    </location>
</feature>
<comment type="caution">
    <text evidence="4">The sequence shown here is derived from an EMBL/GenBank/DDBJ whole genome shotgun (WGS) entry which is preliminary data.</text>
</comment>
<name>A0A8H7J5S9_9PLEO</name>
<dbReference type="Pfam" id="PF00296">
    <property type="entry name" value="Bac_luciferase"/>
    <property type="match status" value="1"/>
</dbReference>
<reference evidence="4" key="1">
    <citation type="submission" date="2018-12" db="EMBL/GenBank/DDBJ databases">
        <authorList>
            <person name="Syme R.A."/>
            <person name="Farfan-Caceres L."/>
            <person name="Lichtenzveig J."/>
        </authorList>
    </citation>
    <scope>NUCLEOTIDE SEQUENCE</scope>
    <source>
        <strain evidence="4">Al4</strain>
    </source>
</reference>
<evidence type="ECO:0000313" key="4">
    <source>
        <dbReference type="EMBL" id="KAF9696176.1"/>
    </source>
</evidence>
<dbReference type="AlphaFoldDB" id="A0A8H7J5S9"/>
<dbReference type="PANTHER" id="PTHR30011:SF41">
    <property type="entry name" value="XENOBIOTIC COMPOUND MONOOXYGENASE, DSZA FAMILY (AFU_ORTHOLOGUE AFUA_3G15040)"/>
    <property type="match status" value="1"/>
</dbReference>
<feature type="domain" description="Luciferase-like" evidence="3">
    <location>
        <begin position="39"/>
        <end position="401"/>
    </location>
</feature>